<gene>
    <name evidence="2" type="ORF">CALCODRAFT_227659</name>
</gene>
<dbReference type="EMBL" id="KV423947">
    <property type="protein sequence ID" value="KZT58785.1"/>
    <property type="molecule type" value="Genomic_DNA"/>
</dbReference>
<feature type="region of interest" description="Disordered" evidence="1">
    <location>
        <begin position="42"/>
        <end position="140"/>
    </location>
</feature>
<evidence type="ECO:0000313" key="3">
    <source>
        <dbReference type="Proteomes" id="UP000076842"/>
    </source>
</evidence>
<dbReference type="AlphaFoldDB" id="A0A165H2F1"/>
<feature type="compositionally biased region" description="Polar residues" evidence="1">
    <location>
        <begin position="111"/>
        <end position="122"/>
    </location>
</feature>
<evidence type="ECO:0000256" key="1">
    <source>
        <dbReference type="SAM" id="MobiDB-lite"/>
    </source>
</evidence>
<feature type="compositionally biased region" description="Low complexity" evidence="1">
    <location>
        <begin position="93"/>
        <end position="103"/>
    </location>
</feature>
<evidence type="ECO:0000313" key="2">
    <source>
        <dbReference type="EMBL" id="KZT58785.1"/>
    </source>
</evidence>
<dbReference type="Proteomes" id="UP000076842">
    <property type="component" value="Unassembled WGS sequence"/>
</dbReference>
<feature type="compositionally biased region" description="Low complexity" evidence="1">
    <location>
        <begin position="52"/>
        <end position="64"/>
    </location>
</feature>
<accession>A0A165H2F1</accession>
<name>A0A165H2F1_9BASI</name>
<proteinExistence type="predicted"/>
<sequence length="140" mass="15485">MQECQCLAVRIGRWALGVEEKRGMGMDGLGWDGLVVQVDHVRKGTRTRTRTQRQQQSAKGQSQSQKRKPKRKPKPRQEISGRVGGETDVLDETQTQAQTQTQTNKGEEKSSSSCATRGTSTESQEEGGHGTVQCIVRARC</sequence>
<feature type="compositionally biased region" description="Basic residues" evidence="1">
    <location>
        <begin position="65"/>
        <end position="74"/>
    </location>
</feature>
<protein>
    <submittedName>
        <fullName evidence="2">Uncharacterized protein</fullName>
    </submittedName>
</protein>
<reference evidence="2 3" key="1">
    <citation type="journal article" date="2016" name="Mol. Biol. Evol.">
        <title>Comparative Genomics of Early-Diverging Mushroom-Forming Fungi Provides Insights into the Origins of Lignocellulose Decay Capabilities.</title>
        <authorList>
            <person name="Nagy L.G."/>
            <person name="Riley R."/>
            <person name="Tritt A."/>
            <person name="Adam C."/>
            <person name="Daum C."/>
            <person name="Floudas D."/>
            <person name="Sun H."/>
            <person name="Yadav J.S."/>
            <person name="Pangilinan J."/>
            <person name="Larsson K.H."/>
            <person name="Matsuura K."/>
            <person name="Barry K."/>
            <person name="Labutti K."/>
            <person name="Kuo R."/>
            <person name="Ohm R.A."/>
            <person name="Bhattacharya S.S."/>
            <person name="Shirouzu T."/>
            <person name="Yoshinaga Y."/>
            <person name="Martin F.M."/>
            <person name="Grigoriev I.V."/>
            <person name="Hibbett D.S."/>
        </authorList>
    </citation>
    <scope>NUCLEOTIDE SEQUENCE [LARGE SCALE GENOMIC DNA]</scope>
    <source>
        <strain evidence="2 3">HHB12733</strain>
    </source>
</reference>
<dbReference type="InParanoid" id="A0A165H2F1"/>
<organism evidence="2 3">
    <name type="scientific">Calocera cornea HHB12733</name>
    <dbReference type="NCBI Taxonomy" id="1353952"/>
    <lineage>
        <taxon>Eukaryota</taxon>
        <taxon>Fungi</taxon>
        <taxon>Dikarya</taxon>
        <taxon>Basidiomycota</taxon>
        <taxon>Agaricomycotina</taxon>
        <taxon>Dacrymycetes</taxon>
        <taxon>Dacrymycetales</taxon>
        <taxon>Dacrymycetaceae</taxon>
        <taxon>Calocera</taxon>
    </lineage>
</organism>
<keyword evidence="3" id="KW-1185">Reference proteome</keyword>